<protein>
    <recommendedName>
        <fullName evidence="3">Gfo/Idh/MocA-like oxidoreductase C-terminal domain-containing protein</fullName>
    </recommendedName>
</protein>
<organism evidence="1 2">
    <name type="scientific">Tritrichomonas musculus</name>
    <dbReference type="NCBI Taxonomy" id="1915356"/>
    <lineage>
        <taxon>Eukaryota</taxon>
        <taxon>Metamonada</taxon>
        <taxon>Parabasalia</taxon>
        <taxon>Tritrichomonadida</taxon>
        <taxon>Tritrichomonadidae</taxon>
        <taxon>Tritrichomonas</taxon>
    </lineage>
</organism>
<name>A0ABR2GVK8_9EUKA</name>
<dbReference type="Gene3D" id="3.30.360.10">
    <property type="entry name" value="Dihydrodipicolinate Reductase, domain 2"/>
    <property type="match status" value="1"/>
</dbReference>
<evidence type="ECO:0008006" key="3">
    <source>
        <dbReference type="Google" id="ProtNLM"/>
    </source>
</evidence>
<keyword evidence="2" id="KW-1185">Reference proteome</keyword>
<comment type="caution">
    <text evidence="1">The sequence shown here is derived from an EMBL/GenBank/DDBJ whole genome shotgun (WGS) entry which is preliminary data.</text>
</comment>
<evidence type="ECO:0000313" key="1">
    <source>
        <dbReference type="EMBL" id="KAK8837974.1"/>
    </source>
</evidence>
<sequence length="103" mass="12521">MIYSTMFCQTNRQGVIDGRKGFMEIENIFDYQELRVYDLNRKLIKEIKFPRQINGYEYEVQSCLKAIRECKTECTEILHEETIRMAEFMDSLRKEWGIKYPFE</sequence>
<dbReference type="SUPFAM" id="SSF55347">
    <property type="entry name" value="Glyceraldehyde-3-phosphate dehydrogenase-like, C-terminal domain"/>
    <property type="match status" value="1"/>
</dbReference>
<accession>A0ABR2GVK8</accession>
<evidence type="ECO:0000313" key="2">
    <source>
        <dbReference type="Proteomes" id="UP001470230"/>
    </source>
</evidence>
<dbReference type="EMBL" id="JAPFFF010000057">
    <property type="protein sequence ID" value="KAK8837974.1"/>
    <property type="molecule type" value="Genomic_DNA"/>
</dbReference>
<proteinExistence type="predicted"/>
<reference evidence="1 2" key="1">
    <citation type="submission" date="2024-04" db="EMBL/GenBank/DDBJ databases">
        <title>Tritrichomonas musculus Genome.</title>
        <authorList>
            <person name="Alves-Ferreira E."/>
            <person name="Grigg M."/>
            <person name="Lorenzi H."/>
            <person name="Galac M."/>
        </authorList>
    </citation>
    <scope>NUCLEOTIDE SEQUENCE [LARGE SCALE GENOMIC DNA]</scope>
    <source>
        <strain evidence="1 2">EAF2021</strain>
    </source>
</reference>
<dbReference type="Proteomes" id="UP001470230">
    <property type="component" value="Unassembled WGS sequence"/>
</dbReference>
<gene>
    <name evidence="1" type="ORF">M9Y10_035918</name>
</gene>